<dbReference type="InterPro" id="IPR002925">
    <property type="entry name" value="Dienelactn_hydro"/>
</dbReference>
<dbReference type="PANTHER" id="PTHR17630:SF44">
    <property type="entry name" value="PROTEIN AIM2"/>
    <property type="match status" value="1"/>
</dbReference>
<organism evidence="2 3">
    <name type="scientific">Elliptochloris bilobata</name>
    <dbReference type="NCBI Taxonomy" id="381761"/>
    <lineage>
        <taxon>Eukaryota</taxon>
        <taxon>Viridiplantae</taxon>
        <taxon>Chlorophyta</taxon>
        <taxon>core chlorophytes</taxon>
        <taxon>Trebouxiophyceae</taxon>
        <taxon>Trebouxiophyceae incertae sedis</taxon>
        <taxon>Elliptochloris clade</taxon>
        <taxon>Elliptochloris</taxon>
    </lineage>
</organism>
<dbReference type="EMBL" id="JALJOU010000005">
    <property type="protein sequence ID" value="KAK9843644.1"/>
    <property type="molecule type" value="Genomic_DNA"/>
</dbReference>
<dbReference type="Proteomes" id="UP001445335">
    <property type="component" value="Unassembled WGS sequence"/>
</dbReference>
<dbReference type="AlphaFoldDB" id="A0AAW1SBH1"/>
<reference evidence="2 3" key="1">
    <citation type="journal article" date="2024" name="Nat. Commun.">
        <title>Phylogenomics reveals the evolutionary origins of lichenization in chlorophyte algae.</title>
        <authorList>
            <person name="Puginier C."/>
            <person name="Libourel C."/>
            <person name="Otte J."/>
            <person name="Skaloud P."/>
            <person name="Haon M."/>
            <person name="Grisel S."/>
            <person name="Petersen M."/>
            <person name="Berrin J.G."/>
            <person name="Delaux P.M."/>
            <person name="Dal Grande F."/>
            <person name="Keller J."/>
        </authorList>
    </citation>
    <scope>NUCLEOTIDE SEQUENCE [LARGE SCALE GENOMIC DNA]</scope>
    <source>
        <strain evidence="2 3">SAG 245.80</strain>
    </source>
</reference>
<accession>A0AAW1SBH1</accession>
<evidence type="ECO:0000313" key="2">
    <source>
        <dbReference type="EMBL" id="KAK9843644.1"/>
    </source>
</evidence>
<dbReference type="InterPro" id="IPR029058">
    <property type="entry name" value="AB_hydrolase_fold"/>
</dbReference>
<gene>
    <name evidence="2" type="ORF">WJX81_000820</name>
</gene>
<dbReference type="PANTHER" id="PTHR17630">
    <property type="entry name" value="DIENELACTONE HYDROLASE"/>
    <property type="match status" value="1"/>
</dbReference>
<evidence type="ECO:0000259" key="1">
    <source>
        <dbReference type="Pfam" id="PF01738"/>
    </source>
</evidence>
<name>A0AAW1SBH1_9CHLO</name>
<proteinExistence type="predicted"/>
<keyword evidence="3" id="KW-1185">Reference proteome</keyword>
<dbReference type="SUPFAM" id="SSF53474">
    <property type="entry name" value="alpha/beta-Hydrolases"/>
    <property type="match status" value="1"/>
</dbReference>
<feature type="domain" description="Dienelactone hydrolase" evidence="1">
    <location>
        <begin position="29"/>
        <end position="239"/>
    </location>
</feature>
<protein>
    <recommendedName>
        <fullName evidence="1">Dienelactone hydrolase domain-containing protein</fullName>
    </recommendedName>
</protein>
<evidence type="ECO:0000313" key="3">
    <source>
        <dbReference type="Proteomes" id="UP001445335"/>
    </source>
</evidence>
<comment type="caution">
    <text evidence="2">The sequence shown here is derived from an EMBL/GenBank/DDBJ whole genome shotgun (WGS) entry which is preliminary data.</text>
</comment>
<dbReference type="GO" id="GO:0016787">
    <property type="term" value="F:hydrolase activity"/>
    <property type="evidence" value="ECO:0007669"/>
    <property type="project" value="InterPro"/>
</dbReference>
<dbReference type="Gene3D" id="3.40.50.1820">
    <property type="entry name" value="alpha/beta hydrolase"/>
    <property type="match status" value="1"/>
</dbReference>
<sequence length="244" mass="26611">MAEFKQCCDPGTEWDGTPKGMVSSIAGLSAYLSKPENPLPGTPAIFLIHDVFGWELKNVRLFADKMAQQGFLTVVPDLFHNQAMKPMDWSKLPVFLAKFPVDKCLPEAKAVVKALREEHGASAVGAQGFCWGGKYAALLLAAGPDGTDAGVISHGSLLSEQDIKAIERPVWFQFSDNDKQIPKDFRLQIEEMLKTKPGCGSKFYEGQEHGWTMRGDEKDSGVAAAAADAFKGALEFFRARLGAK</sequence>
<dbReference type="Pfam" id="PF01738">
    <property type="entry name" value="DLH"/>
    <property type="match status" value="1"/>
</dbReference>